<evidence type="ECO:0000256" key="2">
    <source>
        <dbReference type="SAM" id="SignalP"/>
    </source>
</evidence>
<evidence type="ECO:0000256" key="1">
    <source>
        <dbReference type="SAM" id="MobiDB-lite"/>
    </source>
</evidence>
<feature type="signal peptide" evidence="2">
    <location>
        <begin position="1"/>
        <end position="20"/>
    </location>
</feature>
<sequence>MHPETLNLLNKLTLLNLSSAAPETRKDATSSPPPLTSENLKSHDTSIKVMPPISVDESKDFSTAKQNYHERTTDMQAEQDCVCNYIHFDGSCAKGLCLNCLKQHNEIKRVRSTDLFSTSLLAKKFDRIMSRREFIATSRAALTSPWARSAESTAVGGKIPAYPVERFSTHRDVKSTIISI</sequence>
<feature type="region of interest" description="Disordered" evidence="1">
    <location>
        <begin position="21"/>
        <end position="43"/>
    </location>
</feature>
<organism evidence="3 4">
    <name type="scientific">Periconia macrospinosa</name>
    <dbReference type="NCBI Taxonomy" id="97972"/>
    <lineage>
        <taxon>Eukaryota</taxon>
        <taxon>Fungi</taxon>
        <taxon>Dikarya</taxon>
        <taxon>Ascomycota</taxon>
        <taxon>Pezizomycotina</taxon>
        <taxon>Dothideomycetes</taxon>
        <taxon>Pleosporomycetidae</taxon>
        <taxon>Pleosporales</taxon>
        <taxon>Massarineae</taxon>
        <taxon>Periconiaceae</taxon>
        <taxon>Periconia</taxon>
    </lineage>
</organism>
<gene>
    <name evidence="3" type="ORF">DM02DRAFT_672267</name>
</gene>
<dbReference type="AlphaFoldDB" id="A0A2V1DPW7"/>
<proteinExistence type="predicted"/>
<dbReference type="Proteomes" id="UP000244855">
    <property type="component" value="Unassembled WGS sequence"/>
</dbReference>
<keyword evidence="2" id="KW-0732">Signal</keyword>
<keyword evidence="4" id="KW-1185">Reference proteome</keyword>
<dbReference type="EMBL" id="KZ805380">
    <property type="protein sequence ID" value="PVI00026.1"/>
    <property type="molecule type" value="Genomic_DNA"/>
</dbReference>
<protein>
    <submittedName>
        <fullName evidence="3">Uncharacterized protein</fullName>
    </submittedName>
</protein>
<feature type="chain" id="PRO_5016058776" evidence="2">
    <location>
        <begin position="21"/>
        <end position="180"/>
    </location>
</feature>
<evidence type="ECO:0000313" key="3">
    <source>
        <dbReference type="EMBL" id="PVI00026.1"/>
    </source>
</evidence>
<name>A0A2V1DPW7_9PLEO</name>
<reference evidence="3 4" key="1">
    <citation type="journal article" date="2018" name="Sci. Rep.">
        <title>Comparative genomics provides insights into the lifestyle and reveals functional heterogeneity of dark septate endophytic fungi.</title>
        <authorList>
            <person name="Knapp D.G."/>
            <person name="Nemeth J.B."/>
            <person name="Barry K."/>
            <person name="Hainaut M."/>
            <person name="Henrissat B."/>
            <person name="Johnson J."/>
            <person name="Kuo A."/>
            <person name="Lim J.H.P."/>
            <person name="Lipzen A."/>
            <person name="Nolan M."/>
            <person name="Ohm R.A."/>
            <person name="Tamas L."/>
            <person name="Grigoriev I.V."/>
            <person name="Spatafora J.W."/>
            <person name="Nagy L.G."/>
            <person name="Kovacs G.M."/>
        </authorList>
    </citation>
    <scope>NUCLEOTIDE SEQUENCE [LARGE SCALE GENOMIC DNA]</scope>
    <source>
        <strain evidence="3 4">DSE2036</strain>
    </source>
</reference>
<accession>A0A2V1DPW7</accession>
<evidence type="ECO:0000313" key="4">
    <source>
        <dbReference type="Proteomes" id="UP000244855"/>
    </source>
</evidence>